<evidence type="ECO:0000256" key="7">
    <source>
        <dbReference type="ARBA" id="ARBA00023146"/>
    </source>
</evidence>
<dbReference type="CDD" id="cd00812">
    <property type="entry name" value="LeuRS_core"/>
    <property type="match status" value="1"/>
</dbReference>
<evidence type="ECO:0000256" key="3">
    <source>
        <dbReference type="ARBA" id="ARBA00022598"/>
    </source>
</evidence>
<evidence type="ECO:0000313" key="16">
    <source>
        <dbReference type="Proteomes" id="UP000463939"/>
    </source>
</evidence>
<evidence type="ECO:0000256" key="1">
    <source>
        <dbReference type="ARBA" id="ARBA00005594"/>
    </source>
</evidence>
<dbReference type="SUPFAM" id="SSF50677">
    <property type="entry name" value="ValRS/IleRS/LeuRS editing domain"/>
    <property type="match status" value="1"/>
</dbReference>
<dbReference type="InterPro" id="IPR001412">
    <property type="entry name" value="aa-tRNA-synth_I_CS"/>
</dbReference>
<accession>A0A809S9V3</accession>
<dbReference type="InterPro" id="IPR009080">
    <property type="entry name" value="tRNAsynth_Ia_anticodon-bd"/>
</dbReference>
<dbReference type="PRINTS" id="PR00985">
    <property type="entry name" value="TRNASYNTHLEU"/>
</dbReference>
<feature type="domain" description="Leucyl-tRNA synthetase editing" evidence="14">
    <location>
        <begin position="232"/>
        <end position="421"/>
    </location>
</feature>
<dbReference type="InterPro" id="IPR015413">
    <property type="entry name" value="Methionyl/Leucyl_tRNA_Synth"/>
</dbReference>
<dbReference type="PANTHER" id="PTHR43740">
    <property type="entry name" value="LEUCYL-TRNA SYNTHETASE"/>
    <property type="match status" value="1"/>
</dbReference>
<dbReference type="GO" id="GO:0005524">
    <property type="term" value="F:ATP binding"/>
    <property type="evidence" value="ECO:0007669"/>
    <property type="project" value="UniProtKB-UniRule"/>
</dbReference>
<dbReference type="Pfam" id="PF09334">
    <property type="entry name" value="tRNA-synt_1g"/>
    <property type="match status" value="1"/>
</dbReference>
<dbReference type="SUPFAM" id="SSF52374">
    <property type="entry name" value="Nucleotidylyl transferase"/>
    <property type="match status" value="1"/>
</dbReference>
<dbReference type="KEGG" id="sniv:SFSGTM_22510"/>
<dbReference type="SUPFAM" id="SSF47323">
    <property type="entry name" value="Anticodon-binding domain of a subclass of class I aminoacyl-tRNA synthetases"/>
    <property type="match status" value="1"/>
</dbReference>
<dbReference type="NCBIfam" id="TIGR00396">
    <property type="entry name" value="leuS_bact"/>
    <property type="match status" value="1"/>
</dbReference>
<reference evidence="16" key="1">
    <citation type="submission" date="2019-11" db="EMBL/GenBank/DDBJ databases">
        <title>Isolation and characterization of a novel species in the genus Sulfuriferula.</title>
        <authorList>
            <person name="Mochizuki J."/>
            <person name="Kojima H."/>
            <person name="Fukui M."/>
        </authorList>
    </citation>
    <scope>NUCLEOTIDE SEQUENCE [LARGE SCALE GENOMIC DNA]</scope>
    <source>
        <strain evidence="16">SGTM</strain>
    </source>
</reference>
<comment type="subcellular location">
    <subcellularLocation>
        <location evidence="9">Cytoplasm</location>
    </subcellularLocation>
</comment>
<feature type="domain" description="Methionyl/Leucyl tRNA synthetase" evidence="13">
    <location>
        <begin position="50"/>
        <end position="182"/>
    </location>
</feature>
<dbReference type="Pfam" id="PF08264">
    <property type="entry name" value="Anticodon_1"/>
    <property type="match status" value="1"/>
</dbReference>
<evidence type="ECO:0000256" key="2">
    <source>
        <dbReference type="ARBA" id="ARBA00022490"/>
    </source>
</evidence>
<keyword evidence="5 9" id="KW-0067">ATP-binding</keyword>
<keyword evidence="2 9" id="KW-0963">Cytoplasm</keyword>
<evidence type="ECO:0000256" key="6">
    <source>
        <dbReference type="ARBA" id="ARBA00022917"/>
    </source>
</evidence>
<evidence type="ECO:0000313" key="15">
    <source>
        <dbReference type="EMBL" id="BBP01543.1"/>
    </source>
</evidence>
<dbReference type="Proteomes" id="UP000463939">
    <property type="component" value="Chromosome"/>
</dbReference>
<name>A0A809S9V3_9PROT</name>
<dbReference type="EMBL" id="AP021881">
    <property type="protein sequence ID" value="BBP01543.1"/>
    <property type="molecule type" value="Genomic_DNA"/>
</dbReference>
<dbReference type="GO" id="GO:0005829">
    <property type="term" value="C:cytosol"/>
    <property type="evidence" value="ECO:0007669"/>
    <property type="project" value="TreeGrafter"/>
</dbReference>
<comment type="catalytic activity">
    <reaction evidence="8 9">
        <text>tRNA(Leu) + L-leucine + ATP = L-leucyl-tRNA(Leu) + AMP + diphosphate</text>
        <dbReference type="Rhea" id="RHEA:11688"/>
        <dbReference type="Rhea" id="RHEA-COMP:9613"/>
        <dbReference type="Rhea" id="RHEA-COMP:9622"/>
        <dbReference type="ChEBI" id="CHEBI:30616"/>
        <dbReference type="ChEBI" id="CHEBI:33019"/>
        <dbReference type="ChEBI" id="CHEBI:57427"/>
        <dbReference type="ChEBI" id="CHEBI:78442"/>
        <dbReference type="ChEBI" id="CHEBI:78494"/>
        <dbReference type="ChEBI" id="CHEBI:456215"/>
        <dbReference type="EC" id="6.1.1.4"/>
    </reaction>
</comment>
<feature type="domain" description="Aminoacyl-tRNA synthetase class Ia" evidence="11">
    <location>
        <begin position="436"/>
        <end position="590"/>
    </location>
</feature>
<dbReference type="EC" id="6.1.1.4" evidence="9"/>
<dbReference type="InterPro" id="IPR009008">
    <property type="entry name" value="Val/Leu/Ile-tRNA-synth_edit"/>
</dbReference>
<dbReference type="FunFam" id="2.20.28.290:FF:000001">
    <property type="entry name" value="Leucine--tRNA ligase"/>
    <property type="match status" value="1"/>
</dbReference>
<dbReference type="GO" id="GO:0006429">
    <property type="term" value="P:leucyl-tRNA aminoacylation"/>
    <property type="evidence" value="ECO:0007669"/>
    <property type="project" value="UniProtKB-UniRule"/>
</dbReference>
<dbReference type="Pfam" id="PF00133">
    <property type="entry name" value="tRNA-synt_1"/>
    <property type="match status" value="1"/>
</dbReference>
<feature type="short sequence motif" description="'KMSKS' region" evidence="9">
    <location>
        <begin position="639"/>
        <end position="643"/>
    </location>
</feature>
<gene>
    <name evidence="9 15" type="primary">leuS</name>
    <name evidence="15" type="ORF">SFSGTM_22510</name>
</gene>
<dbReference type="AlphaFoldDB" id="A0A809S9V3"/>
<feature type="domain" description="Methionyl/Valyl/Leucyl/Isoleucyl-tRNA synthetase anticodon-binding" evidence="12">
    <location>
        <begin position="724"/>
        <end position="842"/>
    </location>
</feature>
<keyword evidence="3 9" id="KW-0436">Ligase</keyword>
<evidence type="ECO:0000259" key="13">
    <source>
        <dbReference type="Pfam" id="PF09334"/>
    </source>
</evidence>
<dbReference type="InterPro" id="IPR002300">
    <property type="entry name" value="aa-tRNA-synth_Ia"/>
</dbReference>
<evidence type="ECO:0000256" key="10">
    <source>
        <dbReference type="RuleBase" id="RU363035"/>
    </source>
</evidence>
<dbReference type="InterPro" id="IPR014729">
    <property type="entry name" value="Rossmann-like_a/b/a_fold"/>
</dbReference>
<dbReference type="Gene3D" id="2.20.28.290">
    <property type="match status" value="1"/>
</dbReference>
<dbReference type="GO" id="GO:0004823">
    <property type="term" value="F:leucine-tRNA ligase activity"/>
    <property type="evidence" value="ECO:0007669"/>
    <property type="project" value="UniProtKB-UniRule"/>
</dbReference>
<dbReference type="PANTHER" id="PTHR43740:SF2">
    <property type="entry name" value="LEUCINE--TRNA LIGASE, MITOCHONDRIAL"/>
    <property type="match status" value="1"/>
</dbReference>
<dbReference type="Gene3D" id="1.10.730.10">
    <property type="entry name" value="Isoleucyl-tRNA Synthetase, Domain 1"/>
    <property type="match status" value="1"/>
</dbReference>
<dbReference type="Gene3D" id="3.10.20.590">
    <property type="match status" value="1"/>
</dbReference>
<protein>
    <recommendedName>
        <fullName evidence="9">Leucine--tRNA ligase</fullName>
        <ecNumber evidence="9">6.1.1.4</ecNumber>
    </recommendedName>
    <alternativeName>
        <fullName evidence="9">Leucyl-tRNA synthetase</fullName>
        <shortName evidence="9">LeuRS</shortName>
    </alternativeName>
</protein>
<comment type="similarity">
    <text evidence="1 9 10">Belongs to the class-I aminoacyl-tRNA synthetase family.</text>
</comment>
<evidence type="ECO:0000259" key="11">
    <source>
        <dbReference type="Pfam" id="PF00133"/>
    </source>
</evidence>
<dbReference type="HAMAP" id="MF_00049_B">
    <property type="entry name" value="Leu_tRNA_synth_B"/>
    <property type="match status" value="1"/>
</dbReference>
<dbReference type="CDD" id="cd07958">
    <property type="entry name" value="Anticodon_Ia_Leu_BEm"/>
    <property type="match status" value="1"/>
</dbReference>
<dbReference type="GO" id="GO:0002161">
    <property type="term" value="F:aminoacyl-tRNA deacylase activity"/>
    <property type="evidence" value="ECO:0007669"/>
    <property type="project" value="InterPro"/>
</dbReference>
<dbReference type="InterPro" id="IPR013155">
    <property type="entry name" value="M/V/L/I-tRNA-synth_anticd-bd"/>
</dbReference>
<sequence length="879" mass="98205">MPLSHQLHCIQMDAHYQPQLIETEAQQTWENQRTYKAVETTDKPKYYCLSMFPYPSGKLHMGHVRNYTIGDVLARFHKLKGYNVMQPMGWDAFGLPAENAAIKNQVAPAAWTYDNIAHMRTQLKRLGLAVDWDREIATCTPEYYRWEQWLFTELFKKDLIYKKTASVNWDPVDNTVLANEQVIDGRGWRSGALVEKRDIPMYFMRITAYADELLSGLDELPQWPEQVKTMQRNWIGKSTGCEVHFPYDATSIGNTGVLKVYTTRPDTLMGATYVAVAAEHPLATLAATNNTTLAEFIAECKRGSVAEADVATQAKKGMATGLYVHHPLTQEKLPVWVANYVLMGYGEGAVMAVPAHDERDFEFALQYQLPMKTVIAASLDNQAPVGSEWQDSYGEHGICVNSGKYDGMDFTSASAAIAADLTALNLGHGRTQFRLRDWGISRQRYWGCPIPIIHCPSCGDVPVPADQLPVVLPEDVVVTGAGSPLAKMPAFYECTCPQCGGAARRETDTMDTFVESSWYYARYASFDSHNAMLDERAQHWLPVDQYIGGIEHAILHLLYARFFHKLMRDQGLFTSNEPFTRLLTQGMVIAPTFYRDLGDGKKDWFNPAEVEVRNDERGRPLDAVLKADGLPVVIGGTEKMAKSKNNGVDPQALIDIYGADTARLFMMFAAPPDQSLEWSDAGIEGAHRFLRRLWKICAEHVNTGAINAYKTGELSAELKGLRLQLHNAINKITDDYARRQTFNTAIAAVMELLNSMAKIDTDNVVARSVMQECLEHISILLAPIVPHICGAMWTELRPGTDLATQNWPLADESALVQDEVTMMIQVNGKLRGEMTVSKTADKATIEQIALTHELVLKFTAGATPKKIVVVPNRLVNIVI</sequence>
<keyword evidence="16" id="KW-1185">Reference proteome</keyword>
<dbReference type="FunFam" id="3.90.740.10:FF:000012">
    <property type="entry name" value="Leucine--tRNA ligase"/>
    <property type="match status" value="1"/>
</dbReference>
<evidence type="ECO:0000256" key="8">
    <source>
        <dbReference type="ARBA" id="ARBA00047469"/>
    </source>
</evidence>
<dbReference type="Gene3D" id="3.90.740.10">
    <property type="entry name" value="Valyl/Leucyl/Isoleucyl-tRNA synthetase, editing domain"/>
    <property type="match status" value="1"/>
</dbReference>
<keyword evidence="7 9" id="KW-0030">Aminoacyl-tRNA synthetase</keyword>
<keyword evidence="4 9" id="KW-0547">Nucleotide-binding</keyword>
<dbReference type="PROSITE" id="PS00178">
    <property type="entry name" value="AA_TRNA_LIGASE_I"/>
    <property type="match status" value="1"/>
</dbReference>
<dbReference type="InterPro" id="IPR002302">
    <property type="entry name" value="Leu-tRNA-ligase"/>
</dbReference>
<organism evidence="15 16">
    <name type="scientific">Sulfuriferula nivalis</name>
    <dbReference type="NCBI Taxonomy" id="2675298"/>
    <lineage>
        <taxon>Bacteria</taxon>
        <taxon>Pseudomonadati</taxon>
        <taxon>Pseudomonadota</taxon>
        <taxon>Betaproteobacteria</taxon>
        <taxon>Nitrosomonadales</taxon>
        <taxon>Sulfuricellaceae</taxon>
        <taxon>Sulfuriferula</taxon>
    </lineage>
</organism>
<evidence type="ECO:0000256" key="9">
    <source>
        <dbReference type="HAMAP-Rule" id="MF_00049"/>
    </source>
</evidence>
<feature type="binding site" evidence="9">
    <location>
        <position position="642"/>
    </location>
    <ligand>
        <name>ATP</name>
        <dbReference type="ChEBI" id="CHEBI:30616"/>
    </ligand>
</feature>
<dbReference type="InterPro" id="IPR025709">
    <property type="entry name" value="Leu_tRNA-synth_edit"/>
</dbReference>
<dbReference type="Pfam" id="PF13603">
    <property type="entry name" value="tRNA-synt_1_2"/>
    <property type="match status" value="1"/>
</dbReference>
<evidence type="ECO:0000256" key="5">
    <source>
        <dbReference type="ARBA" id="ARBA00022840"/>
    </source>
</evidence>
<evidence type="ECO:0000256" key="4">
    <source>
        <dbReference type="ARBA" id="ARBA00022741"/>
    </source>
</evidence>
<feature type="short sequence motif" description="'HIGH' region" evidence="9">
    <location>
        <begin position="53"/>
        <end position="63"/>
    </location>
</feature>
<evidence type="ECO:0000259" key="14">
    <source>
        <dbReference type="Pfam" id="PF13603"/>
    </source>
</evidence>
<keyword evidence="6 9" id="KW-0648">Protein biosynthesis</keyword>
<evidence type="ECO:0000259" key="12">
    <source>
        <dbReference type="Pfam" id="PF08264"/>
    </source>
</evidence>
<dbReference type="FunFam" id="1.10.730.10:FF:000003">
    <property type="entry name" value="Leucine--tRNA ligase"/>
    <property type="match status" value="1"/>
</dbReference>
<dbReference type="Gene3D" id="3.40.50.620">
    <property type="entry name" value="HUPs"/>
    <property type="match status" value="2"/>
</dbReference>
<proteinExistence type="inferred from homology"/>